<evidence type="ECO:0000313" key="3">
    <source>
        <dbReference type="Proteomes" id="UP000601435"/>
    </source>
</evidence>
<feature type="transmembrane region" description="Helical" evidence="1">
    <location>
        <begin position="79"/>
        <end position="99"/>
    </location>
</feature>
<comment type="caution">
    <text evidence="2">The sequence shown here is derived from an EMBL/GenBank/DDBJ whole genome shotgun (WGS) entry which is preliminary data.</text>
</comment>
<keyword evidence="3" id="KW-1185">Reference proteome</keyword>
<dbReference type="AlphaFoldDB" id="A0A812JVA2"/>
<organism evidence="2 3">
    <name type="scientific">Symbiodinium necroappetens</name>
    <dbReference type="NCBI Taxonomy" id="1628268"/>
    <lineage>
        <taxon>Eukaryota</taxon>
        <taxon>Sar</taxon>
        <taxon>Alveolata</taxon>
        <taxon>Dinophyceae</taxon>
        <taxon>Suessiales</taxon>
        <taxon>Symbiodiniaceae</taxon>
        <taxon>Symbiodinium</taxon>
    </lineage>
</organism>
<reference evidence="2" key="1">
    <citation type="submission" date="2021-02" db="EMBL/GenBank/DDBJ databases">
        <authorList>
            <person name="Dougan E. K."/>
            <person name="Rhodes N."/>
            <person name="Thang M."/>
            <person name="Chan C."/>
        </authorList>
    </citation>
    <scope>NUCLEOTIDE SEQUENCE</scope>
</reference>
<name>A0A812JVA2_9DINO</name>
<feature type="transmembrane region" description="Helical" evidence="1">
    <location>
        <begin position="45"/>
        <end position="67"/>
    </location>
</feature>
<dbReference type="OrthoDB" id="10511977at2759"/>
<evidence type="ECO:0000313" key="2">
    <source>
        <dbReference type="EMBL" id="CAE7215012.1"/>
    </source>
</evidence>
<keyword evidence="1" id="KW-0812">Transmembrane</keyword>
<sequence length="134" mass="13893">MAGSMFPASYSPFLFLTFELIIIGASLTLHSYAKPYDDASLNAMELGTLFASATAILSAVVLTLQPIDWTLDSSINKPTLAVFTGSIAVPAAVLMLLLAQEVILGFLGSSTAESASSTVEESTVKDVGVQTAGT</sequence>
<dbReference type="EMBL" id="CAJNJA010006753">
    <property type="protein sequence ID" value="CAE7215012.1"/>
    <property type="molecule type" value="Genomic_DNA"/>
</dbReference>
<proteinExistence type="predicted"/>
<gene>
    <name evidence="2" type="ORF">SNEC2469_LOCUS2417</name>
</gene>
<accession>A0A812JVA2</accession>
<feature type="transmembrane region" description="Helical" evidence="1">
    <location>
        <begin position="12"/>
        <end position="33"/>
    </location>
</feature>
<dbReference type="Proteomes" id="UP000601435">
    <property type="component" value="Unassembled WGS sequence"/>
</dbReference>
<evidence type="ECO:0000256" key="1">
    <source>
        <dbReference type="SAM" id="Phobius"/>
    </source>
</evidence>
<keyword evidence="1" id="KW-1133">Transmembrane helix</keyword>
<protein>
    <submittedName>
        <fullName evidence="2">Uncharacterized protein</fullName>
    </submittedName>
</protein>
<keyword evidence="1" id="KW-0472">Membrane</keyword>